<evidence type="ECO:0000259" key="2">
    <source>
        <dbReference type="PROSITE" id="PS50888"/>
    </source>
</evidence>
<dbReference type="SUPFAM" id="SSF47459">
    <property type="entry name" value="HLH, helix-loop-helix DNA-binding domain"/>
    <property type="match status" value="1"/>
</dbReference>
<feature type="compositionally biased region" description="Basic and acidic residues" evidence="1">
    <location>
        <begin position="300"/>
        <end position="310"/>
    </location>
</feature>
<sequence length="511" mass="55039">MDNPYHHHQGQQPQSIDMLAVYGGAKEFSGDSFSFDLSQVPPSGQPLLSGSEQNLIADFFTHPDDFSSGKHVAFGYYEEPSTNTAGGSNAAEHLAPSHSLQHPNVLHDTNFGYTHNQGHNSNNVGSQFRSDDATRKSKSYSANEINSMATYSQQAMSQNDVAAATTLSGFRNNASNEGFTLDGASWGAMSMSGLNASSAGGFGSDRQWLHSSVPRTAPNNAPPRDSGGSLVEMVIGDMHRSAYVPTTAPQSARPFGTFGSDTSFSNGNFAGTATDHSQKVGNLLGIPLAPQAAGIPPNNGHDRFRQDVPADHGSQPHHSQQFAPQYSTAWNGAGPYSQQGSNKRPNSNSASGVKQEYDEGDDDEGDGGARKRRKSMATPFQPTHTAMYAQQYPMPPPQMPYANGPMTLPVHDVRRGPPRKKENLTDDQKRANHIVSEKKRREIINQGYRDLNELTPALAMGKSGLSRSECLTEINNYLYALQLANARIIKDLQLDPAAFAIAPPAGQTSGY</sequence>
<evidence type="ECO:0000313" key="4">
    <source>
        <dbReference type="EMBL" id="WPA95530.1"/>
    </source>
</evidence>
<organism evidence="3 5">
    <name type="scientific">Cercospora beticola</name>
    <name type="common">Sugarbeet leaf spot fungus</name>
    <dbReference type="NCBI Taxonomy" id="122368"/>
    <lineage>
        <taxon>Eukaryota</taxon>
        <taxon>Fungi</taxon>
        <taxon>Dikarya</taxon>
        <taxon>Ascomycota</taxon>
        <taxon>Pezizomycotina</taxon>
        <taxon>Dothideomycetes</taxon>
        <taxon>Dothideomycetidae</taxon>
        <taxon>Mycosphaerellales</taxon>
        <taxon>Mycosphaerellaceae</taxon>
        <taxon>Cercospora</taxon>
    </lineage>
</organism>
<feature type="region of interest" description="Disordered" evidence="1">
    <location>
        <begin position="205"/>
        <end position="230"/>
    </location>
</feature>
<feature type="compositionally biased region" description="Polar residues" evidence="1">
    <location>
        <begin position="316"/>
        <end position="352"/>
    </location>
</feature>
<dbReference type="Proteomes" id="UP001302367">
    <property type="component" value="Chromosome 1"/>
</dbReference>
<evidence type="ECO:0000313" key="5">
    <source>
        <dbReference type="Proteomes" id="UP000230605"/>
    </source>
</evidence>
<feature type="domain" description="BHLH" evidence="2">
    <location>
        <begin position="428"/>
        <end position="481"/>
    </location>
</feature>
<feature type="region of interest" description="Disordered" evidence="1">
    <location>
        <begin position="288"/>
        <end position="383"/>
    </location>
</feature>
<dbReference type="Proteomes" id="UP000230605">
    <property type="component" value="Chromosome 1"/>
</dbReference>
<gene>
    <name evidence="3" type="ORF">CB0940_00127</name>
    <name evidence="4" type="ORF">RHO25_000131</name>
</gene>
<dbReference type="InterPro" id="IPR011598">
    <property type="entry name" value="bHLH_dom"/>
</dbReference>
<feature type="compositionally biased region" description="Polar residues" evidence="1">
    <location>
        <begin position="209"/>
        <end position="219"/>
    </location>
</feature>
<dbReference type="EMBL" id="CP134184">
    <property type="protein sequence ID" value="WPA95530.1"/>
    <property type="molecule type" value="Genomic_DNA"/>
</dbReference>
<dbReference type="EMBL" id="LKMD01000100">
    <property type="protein sequence ID" value="PIB01259.1"/>
    <property type="molecule type" value="Genomic_DNA"/>
</dbReference>
<evidence type="ECO:0000256" key="1">
    <source>
        <dbReference type="SAM" id="MobiDB-lite"/>
    </source>
</evidence>
<dbReference type="InterPro" id="IPR036638">
    <property type="entry name" value="HLH_DNA-bd_sf"/>
</dbReference>
<evidence type="ECO:0000313" key="6">
    <source>
        <dbReference type="Proteomes" id="UP001302367"/>
    </source>
</evidence>
<dbReference type="Gene3D" id="4.10.280.10">
    <property type="entry name" value="Helix-loop-helix DNA-binding domain"/>
    <property type="match status" value="1"/>
</dbReference>
<dbReference type="AlphaFoldDB" id="A0A2G5I8Z6"/>
<reference evidence="4 6" key="2">
    <citation type="submission" date="2023-09" db="EMBL/GenBank/DDBJ databases">
        <title>Complete-Gapless Cercospora beticola genome.</title>
        <authorList>
            <person name="Wyatt N.A."/>
            <person name="Spanner R.E."/>
            <person name="Bolton M.D."/>
        </authorList>
    </citation>
    <scope>NUCLEOTIDE SEQUENCE [LARGE SCALE GENOMIC DNA]</scope>
    <source>
        <strain evidence="4">Cb09-40</strain>
    </source>
</reference>
<protein>
    <recommendedName>
        <fullName evidence="2">BHLH domain-containing protein</fullName>
    </recommendedName>
</protein>
<accession>A0A2G5I8Z6</accession>
<dbReference type="PROSITE" id="PS50888">
    <property type="entry name" value="BHLH"/>
    <property type="match status" value="1"/>
</dbReference>
<keyword evidence="6" id="KW-1185">Reference proteome</keyword>
<proteinExistence type="predicted"/>
<name>A0A2G5I8Z6_CERBT</name>
<dbReference type="GO" id="GO:0046983">
    <property type="term" value="F:protein dimerization activity"/>
    <property type="evidence" value="ECO:0007669"/>
    <property type="project" value="InterPro"/>
</dbReference>
<feature type="region of interest" description="Disordered" evidence="1">
    <location>
        <begin position="112"/>
        <end position="140"/>
    </location>
</feature>
<feature type="compositionally biased region" description="Polar residues" evidence="1">
    <location>
        <begin position="112"/>
        <end position="128"/>
    </location>
</feature>
<reference evidence="3 5" key="1">
    <citation type="submission" date="2015-10" db="EMBL/GenBank/DDBJ databases">
        <title>The cercosporin biosynthetic gene cluster was horizontally transferred to several fungal lineages and shown to be expanded in Cercospora beticola based on microsynteny with recipient genomes.</title>
        <authorList>
            <person name="De Jonge R."/>
            <person name="Ebert M.K."/>
            <person name="Suttle J.C."/>
            <person name="Jurick Ii W.M."/>
            <person name="Secor G.A."/>
            <person name="Thomma B.P."/>
            <person name="Van De Peer Y."/>
            <person name="Bolton M.D."/>
        </authorList>
    </citation>
    <scope>NUCLEOTIDE SEQUENCE [LARGE SCALE GENOMIC DNA]</scope>
    <source>
        <strain evidence="3 5">09-40</strain>
    </source>
</reference>
<dbReference type="Pfam" id="PF00010">
    <property type="entry name" value="HLH"/>
    <property type="match status" value="1"/>
</dbReference>
<evidence type="ECO:0000313" key="3">
    <source>
        <dbReference type="EMBL" id="PIB01259.1"/>
    </source>
</evidence>
<dbReference type="OrthoDB" id="5778525at2759"/>